<dbReference type="EMBL" id="BJUX01000004">
    <property type="protein sequence ID" value="GEK88602.1"/>
    <property type="molecule type" value="Genomic_DNA"/>
</dbReference>
<dbReference type="InterPro" id="IPR032485">
    <property type="entry name" value="LRP1-like_beta_prop"/>
</dbReference>
<keyword evidence="1" id="KW-1133">Transmembrane helix</keyword>
<sequence length="483" mass="55807">MPNKILNYLNLLLRSALFLYLPVVLLLSLLYQIVFGVAMRFDWLTVLGYLGVVVSWMYSRYKHRLEEEQISDVKHLERTLNQNRWEIIDRRRDTIIARPTFDLPFSLIIDDRVEIHYKEDTATISGPLHYVTILSETIREGSPEKKWKFRKVFGLIFSLIFFPLPFIRESGILWEVDVMKHNADASEKAEAMLVEGEFQPIVENINNDGLGAEDTDHIFYVHGDSSVIKTDKDLNFEETLVRNNNFNTFRNINLTGDWLYLTNNETMRRMKTDGTEEQVLYDLGYTTDVHVTEEGIYFINTVDHFNVYRMDLNGENLKRLMDVEASDLAVYGDELFVSYDSVVERRNLDGTGNEVILNESARDLVRHDGYYYYIGSDGKLYKRNENQASDTTVLVDRAVGTYTLTEDKVIYTLSSDNDIHPSHGIHETDHNGSPSKRVYATNYADSLTKVGDSILFRTTSGLGTMEMKRYDLKSDKIGGIYIE</sequence>
<protein>
    <recommendedName>
        <fullName evidence="2">Prolow-density lipoprotein receptor-related protein 1-like beta-propeller domain-containing protein</fullName>
    </recommendedName>
</protein>
<dbReference type="RefSeq" id="WP_091488104.1">
    <property type="nucleotide sequence ID" value="NZ_BJUX01000004.1"/>
</dbReference>
<name>A0A1H7TVN8_9LACT</name>
<keyword evidence="6" id="KW-1185">Reference proteome</keyword>
<evidence type="ECO:0000313" key="6">
    <source>
        <dbReference type="Proteomes" id="UP000321425"/>
    </source>
</evidence>
<proteinExistence type="predicted"/>
<evidence type="ECO:0000313" key="4">
    <source>
        <dbReference type="EMBL" id="SEL88568.1"/>
    </source>
</evidence>
<evidence type="ECO:0000313" key="3">
    <source>
        <dbReference type="EMBL" id="GEK88602.1"/>
    </source>
</evidence>
<reference evidence="3 6" key="2">
    <citation type="submission" date="2019-07" db="EMBL/GenBank/DDBJ databases">
        <title>Whole genome shotgun sequence of Alkalibacterium putridalgicola NBRC 103243.</title>
        <authorList>
            <person name="Hosoyama A."/>
            <person name="Uohara A."/>
            <person name="Ohji S."/>
            <person name="Ichikawa N."/>
        </authorList>
    </citation>
    <scope>NUCLEOTIDE SEQUENCE [LARGE SCALE GENOMIC DNA]</scope>
    <source>
        <strain evidence="3 6">NBRC 103243</strain>
    </source>
</reference>
<keyword evidence="1" id="KW-0812">Transmembrane</keyword>
<accession>A0A1H7TVN8</accession>
<feature type="transmembrane region" description="Helical" evidence="1">
    <location>
        <begin position="12"/>
        <end position="35"/>
    </location>
</feature>
<dbReference type="STRING" id="426703.SAMN04488100_11431"/>
<evidence type="ECO:0000313" key="5">
    <source>
        <dbReference type="Proteomes" id="UP000198548"/>
    </source>
</evidence>
<dbReference type="Proteomes" id="UP000321425">
    <property type="component" value="Unassembled WGS sequence"/>
</dbReference>
<evidence type="ECO:0000256" key="1">
    <source>
        <dbReference type="SAM" id="Phobius"/>
    </source>
</evidence>
<keyword evidence="1" id="KW-0472">Membrane</keyword>
<dbReference type="EMBL" id="FOBL01000014">
    <property type="protein sequence ID" value="SEL88568.1"/>
    <property type="molecule type" value="Genomic_DNA"/>
</dbReference>
<dbReference type="OrthoDB" id="1889751at2"/>
<reference evidence="4 5" key="1">
    <citation type="submission" date="2016-10" db="EMBL/GenBank/DDBJ databases">
        <authorList>
            <person name="de Groot N.N."/>
        </authorList>
    </citation>
    <scope>NUCLEOTIDE SEQUENCE [LARGE SCALE GENOMIC DNA]</scope>
    <source>
        <strain evidence="4 5">DSM 19182</strain>
    </source>
</reference>
<organism evidence="4 5">
    <name type="scientific">Alkalibacterium putridalgicola</name>
    <dbReference type="NCBI Taxonomy" id="426703"/>
    <lineage>
        <taxon>Bacteria</taxon>
        <taxon>Bacillati</taxon>
        <taxon>Bacillota</taxon>
        <taxon>Bacilli</taxon>
        <taxon>Lactobacillales</taxon>
        <taxon>Carnobacteriaceae</taxon>
        <taxon>Alkalibacterium</taxon>
    </lineage>
</organism>
<dbReference type="Proteomes" id="UP000198548">
    <property type="component" value="Unassembled WGS sequence"/>
</dbReference>
<feature type="transmembrane region" description="Helical" evidence="1">
    <location>
        <begin position="41"/>
        <end position="59"/>
    </location>
</feature>
<dbReference type="AlphaFoldDB" id="A0A1H7TVN8"/>
<evidence type="ECO:0000259" key="2">
    <source>
        <dbReference type="Pfam" id="PF16472"/>
    </source>
</evidence>
<dbReference type="Pfam" id="PF16472">
    <property type="entry name" value="DUF5050"/>
    <property type="match status" value="1"/>
</dbReference>
<feature type="transmembrane region" description="Helical" evidence="1">
    <location>
        <begin position="149"/>
        <end position="167"/>
    </location>
</feature>
<dbReference type="SUPFAM" id="SSF63825">
    <property type="entry name" value="YWTD domain"/>
    <property type="match status" value="1"/>
</dbReference>
<feature type="domain" description="Prolow-density lipoprotein receptor-related protein 1-like beta-propeller" evidence="2">
    <location>
        <begin position="204"/>
        <end position="460"/>
    </location>
</feature>
<gene>
    <name evidence="3" type="ORF">APU01nite_06410</name>
    <name evidence="4" type="ORF">SAMN04488100_11431</name>
</gene>